<dbReference type="AlphaFoldDB" id="A0A9P4QW49"/>
<feature type="transmembrane region" description="Helical" evidence="1">
    <location>
        <begin position="264"/>
        <end position="284"/>
    </location>
</feature>
<dbReference type="OrthoDB" id="5342093at2759"/>
<gene>
    <name evidence="3" type="ORF">EJ04DRAFT_436405</name>
</gene>
<accession>A0A9P4QW49</accession>
<evidence type="ECO:0000313" key="4">
    <source>
        <dbReference type="Proteomes" id="UP000799444"/>
    </source>
</evidence>
<sequence length="295" mass="33246">MPVEDPLKDLVAGYPLKDLVPGYPKLAGKMEVQPEVTIFRRFGALNARNLLYIQAELTMLEEDLVQYESGDNNSQRGDKRNYATDWYWLRESHNDGDTVQLDTVLKIRQLLKEYSTLFFKDHALIQQKLILSCEEPDNWDLSDIQNFLAAPRMRADERFPLFGGDSVVWGSANKRKPHAPDLIALKPRVKKDPFSEWTARHALSILLRCGCVGWVRPSSIVGLVGYQDKTVLRITYWVTNLFASLMPIASIVVLHLVRPMSARLSIIAAFNVALCIGLSGLTSAKRSEIFAVTAA</sequence>
<reference evidence="3" key="1">
    <citation type="journal article" date="2020" name="Stud. Mycol.">
        <title>101 Dothideomycetes genomes: a test case for predicting lifestyles and emergence of pathogens.</title>
        <authorList>
            <person name="Haridas S."/>
            <person name="Albert R."/>
            <person name="Binder M."/>
            <person name="Bloem J."/>
            <person name="Labutti K."/>
            <person name="Salamov A."/>
            <person name="Andreopoulos B."/>
            <person name="Baker S."/>
            <person name="Barry K."/>
            <person name="Bills G."/>
            <person name="Bluhm B."/>
            <person name="Cannon C."/>
            <person name="Castanera R."/>
            <person name="Culley D."/>
            <person name="Daum C."/>
            <person name="Ezra D."/>
            <person name="Gonzalez J."/>
            <person name="Henrissat B."/>
            <person name="Kuo A."/>
            <person name="Liang C."/>
            <person name="Lipzen A."/>
            <person name="Lutzoni F."/>
            <person name="Magnuson J."/>
            <person name="Mondo S."/>
            <person name="Nolan M."/>
            <person name="Ohm R."/>
            <person name="Pangilinan J."/>
            <person name="Park H.-J."/>
            <person name="Ramirez L."/>
            <person name="Alfaro M."/>
            <person name="Sun H."/>
            <person name="Tritt A."/>
            <person name="Yoshinaga Y."/>
            <person name="Zwiers L.-H."/>
            <person name="Turgeon B."/>
            <person name="Goodwin S."/>
            <person name="Spatafora J."/>
            <person name="Crous P."/>
            <person name="Grigoriev I."/>
        </authorList>
    </citation>
    <scope>NUCLEOTIDE SEQUENCE</scope>
    <source>
        <strain evidence="3">CBS 125425</strain>
    </source>
</reference>
<dbReference type="EMBL" id="ML996143">
    <property type="protein sequence ID" value="KAF2734792.1"/>
    <property type="molecule type" value="Genomic_DNA"/>
</dbReference>
<evidence type="ECO:0000256" key="1">
    <source>
        <dbReference type="SAM" id="Phobius"/>
    </source>
</evidence>
<feature type="transmembrane region" description="Helical" evidence="1">
    <location>
        <begin position="234"/>
        <end position="257"/>
    </location>
</feature>
<dbReference type="Proteomes" id="UP000799444">
    <property type="component" value="Unassembled WGS sequence"/>
</dbReference>
<feature type="domain" description="DUF6594" evidence="2">
    <location>
        <begin position="23"/>
        <end position="295"/>
    </location>
</feature>
<evidence type="ECO:0000259" key="2">
    <source>
        <dbReference type="Pfam" id="PF20237"/>
    </source>
</evidence>
<protein>
    <recommendedName>
        <fullName evidence="2">DUF6594 domain-containing protein</fullName>
    </recommendedName>
</protein>
<evidence type="ECO:0000313" key="3">
    <source>
        <dbReference type="EMBL" id="KAF2734792.1"/>
    </source>
</evidence>
<comment type="caution">
    <text evidence="3">The sequence shown here is derived from an EMBL/GenBank/DDBJ whole genome shotgun (WGS) entry which is preliminary data.</text>
</comment>
<organism evidence="3 4">
    <name type="scientific">Polyplosphaeria fusca</name>
    <dbReference type="NCBI Taxonomy" id="682080"/>
    <lineage>
        <taxon>Eukaryota</taxon>
        <taxon>Fungi</taxon>
        <taxon>Dikarya</taxon>
        <taxon>Ascomycota</taxon>
        <taxon>Pezizomycotina</taxon>
        <taxon>Dothideomycetes</taxon>
        <taxon>Pleosporomycetidae</taxon>
        <taxon>Pleosporales</taxon>
        <taxon>Tetraplosphaeriaceae</taxon>
        <taxon>Polyplosphaeria</taxon>
    </lineage>
</organism>
<keyword evidence="1" id="KW-0812">Transmembrane</keyword>
<keyword evidence="1" id="KW-0472">Membrane</keyword>
<dbReference type="InterPro" id="IPR046529">
    <property type="entry name" value="DUF6594"/>
</dbReference>
<dbReference type="Pfam" id="PF20237">
    <property type="entry name" value="DUF6594"/>
    <property type="match status" value="1"/>
</dbReference>
<keyword evidence="1" id="KW-1133">Transmembrane helix</keyword>
<proteinExistence type="predicted"/>
<dbReference type="PANTHER" id="PTHR34502:SF5">
    <property type="entry name" value="DUF6594 DOMAIN-CONTAINING PROTEIN"/>
    <property type="match status" value="1"/>
</dbReference>
<keyword evidence="4" id="KW-1185">Reference proteome</keyword>
<dbReference type="PANTHER" id="PTHR34502">
    <property type="entry name" value="DUF6594 DOMAIN-CONTAINING PROTEIN-RELATED"/>
    <property type="match status" value="1"/>
</dbReference>
<name>A0A9P4QW49_9PLEO</name>